<dbReference type="InterPro" id="IPR022786">
    <property type="entry name" value="Geminin/Multicilin"/>
</dbReference>
<organism evidence="14 15">
    <name type="scientific">Galemys pyrenaicus</name>
    <name type="common">Iberian desman</name>
    <name type="synonym">Pyrenean desman</name>
    <dbReference type="NCBI Taxonomy" id="202257"/>
    <lineage>
        <taxon>Eukaryota</taxon>
        <taxon>Metazoa</taxon>
        <taxon>Chordata</taxon>
        <taxon>Craniata</taxon>
        <taxon>Vertebrata</taxon>
        <taxon>Euteleostomi</taxon>
        <taxon>Mammalia</taxon>
        <taxon>Eutheria</taxon>
        <taxon>Laurasiatheria</taxon>
        <taxon>Eulipotyphla</taxon>
        <taxon>Talpidae</taxon>
        <taxon>Galemys</taxon>
    </lineage>
</organism>
<reference evidence="14" key="1">
    <citation type="journal article" date="2021" name="Evol. Appl.">
        <title>The genome of the Pyrenean desman and the effects of bottlenecks and inbreeding on the genomic landscape of an endangered species.</title>
        <authorList>
            <person name="Escoda L."/>
            <person name="Castresana J."/>
        </authorList>
    </citation>
    <scope>NUCLEOTIDE SEQUENCE</scope>
    <source>
        <strain evidence="14">IBE-C5619</strain>
    </source>
</reference>
<dbReference type="FunFam" id="1.20.5.1180:FF:000001">
    <property type="entry name" value="Truncated geminin"/>
    <property type="match status" value="1"/>
</dbReference>
<keyword evidence="15" id="KW-1185">Reference proteome</keyword>
<dbReference type="OrthoDB" id="10043826at2759"/>
<feature type="compositionally biased region" description="Low complexity" evidence="13">
    <location>
        <begin position="30"/>
        <end position="48"/>
    </location>
</feature>
<comment type="subcellular location">
    <subcellularLocation>
        <location evidence="1">Nucleus</location>
    </subcellularLocation>
</comment>
<evidence type="ECO:0000256" key="3">
    <source>
        <dbReference type="ARBA" id="ARBA00011118"/>
    </source>
</evidence>
<evidence type="ECO:0000256" key="7">
    <source>
        <dbReference type="ARBA" id="ARBA00023242"/>
    </source>
</evidence>
<dbReference type="GO" id="GO:0045786">
    <property type="term" value="P:negative regulation of cell cycle"/>
    <property type="evidence" value="ECO:0007669"/>
    <property type="project" value="TreeGrafter"/>
</dbReference>
<comment type="function">
    <text evidence="11">Transcription regulator specifically required for multiciliate cell differentiation. Acts in a multiprotein complex containing E2F4 and E2F5 that binds and activates genes required for centriole biogenesis. Required for the deuterosome-mediated acentriolar pathway. Plays a role in mitotic cell cycle progression by promoting cell cycle exit. Modulates GMNN activity by reducing its affinity for CDT1.</text>
</comment>
<dbReference type="Proteomes" id="UP000700334">
    <property type="component" value="Unassembled WGS sequence"/>
</dbReference>
<keyword evidence="7" id="KW-0539">Nucleus</keyword>
<dbReference type="PANTHER" id="PTHR13372:SF4">
    <property type="entry name" value="GEMININ"/>
    <property type="match status" value="1"/>
</dbReference>
<evidence type="ECO:0000313" key="15">
    <source>
        <dbReference type="Proteomes" id="UP000700334"/>
    </source>
</evidence>
<evidence type="ECO:0000256" key="6">
    <source>
        <dbReference type="ARBA" id="ARBA00023054"/>
    </source>
</evidence>
<feature type="non-terminal residue" evidence="14">
    <location>
        <position position="1"/>
    </location>
</feature>
<keyword evidence="6 12" id="KW-0175">Coiled coil</keyword>
<feature type="compositionally biased region" description="Acidic residues" evidence="13">
    <location>
        <begin position="313"/>
        <end position="336"/>
    </location>
</feature>
<keyword evidence="8" id="KW-0131">Cell cycle</keyword>
<feature type="compositionally biased region" description="Polar residues" evidence="13">
    <location>
        <begin position="150"/>
        <end position="162"/>
    </location>
</feature>
<accession>A0A8J6AFC4</accession>
<evidence type="ECO:0000256" key="1">
    <source>
        <dbReference type="ARBA" id="ARBA00004123"/>
    </source>
</evidence>
<evidence type="ECO:0000256" key="5">
    <source>
        <dbReference type="ARBA" id="ARBA00022794"/>
    </source>
</evidence>
<dbReference type="CDD" id="cd22589">
    <property type="entry name" value="geminin_CC"/>
    <property type="match status" value="1"/>
</dbReference>
<proteinExistence type="inferred from homology"/>
<comment type="subunit">
    <text evidence="3">Heterodimer (via coiled-coil domain) with GMNN (via coiled-coil domain); targets GMNN to the nucleus. Can form homodimers (in vitro, via coiled-coil domain), but these are much less stable than the heterodimer formed with GMNN.</text>
</comment>
<evidence type="ECO:0000256" key="10">
    <source>
        <dbReference type="ARBA" id="ARBA00033197"/>
    </source>
</evidence>
<dbReference type="Gene3D" id="1.20.5.1180">
    <property type="entry name" value="Geminin coiled-coil domain"/>
    <property type="match status" value="1"/>
</dbReference>
<evidence type="ECO:0000256" key="2">
    <source>
        <dbReference type="ARBA" id="ARBA00007979"/>
    </source>
</evidence>
<feature type="coiled-coil region" evidence="12">
    <location>
        <begin position="246"/>
        <end position="290"/>
    </location>
</feature>
<protein>
    <recommendedName>
        <fullName evidence="4">Multicilin</fullName>
    </recommendedName>
    <alternativeName>
        <fullName evidence="9">Multiciliate differentiation and DNA synthesis-associated cell cycle protein</fullName>
    </alternativeName>
    <alternativeName>
        <fullName evidence="10">Protein Idas</fullName>
    </alternativeName>
</protein>
<dbReference type="Pfam" id="PF07412">
    <property type="entry name" value="Geminin"/>
    <property type="match status" value="1"/>
</dbReference>
<dbReference type="GO" id="GO:0008156">
    <property type="term" value="P:negative regulation of DNA replication"/>
    <property type="evidence" value="ECO:0007669"/>
    <property type="project" value="TreeGrafter"/>
</dbReference>
<gene>
    <name evidence="14" type="ORF">J0S82_015581</name>
</gene>
<comment type="caution">
    <text evidence="14">The sequence shown here is derived from an EMBL/GenBank/DDBJ whole genome shotgun (WGS) entry which is preliminary data.</text>
</comment>
<feature type="compositionally biased region" description="Basic and acidic residues" evidence="13">
    <location>
        <begin position="113"/>
        <end position="129"/>
    </location>
</feature>
<feature type="non-terminal residue" evidence="14">
    <location>
        <position position="352"/>
    </location>
</feature>
<dbReference type="GO" id="GO:0030030">
    <property type="term" value="P:cell projection organization"/>
    <property type="evidence" value="ECO:0007669"/>
    <property type="project" value="UniProtKB-KW"/>
</dbReference>
<dbReference type="GO" id="GO:0005634">
    <property type="term" value="C:nucleus"/>
    <property type="evidence" value="ECO:0007669"/>
    <property type="project" value="UniProtKB-SubCell"/>
</dbReference>
<evidence type="ECO:0000256" key="13">
    <source>
        <dbReference type="SAM" id="MobiDB-lite"/>
    </source>
</evidence>
<feature type="region of interest" description="Disordered" evidence="13">
    <location>
        <begin position="307"/>
        <end position="352"/>
    </location>
</feature>
<evidence type="ECO:0000256" key="4">
    <source>
        <dbReference type="ARBA" id="ARBA00018222"/>
    </source>
</evidence>
<comment type="similarity">
    <text evidence="2">Belongs to the geminin family.</text>
</comment>
<dbReference type="AlphaFoldDB" id="A0A8J6AFC4"/>
<feature type="region of interest" description="Disordered" evidence="13">
    <location>
        <begin position="1"/>
        <end position="184"/>
    </location>
</feature>
<evidence type="ECO:0000256" key="9">
    <source>
        <dbReference type="ARBA" id="ARBA00031136"/>
    </source>
</evidence>
<keyword evidence="5" id="KW-0970">Cilium biogenesis/degradation</keyword>
<name>A0A8J6AFC4_GALPY</name>
<feature type="compositionally biased region" description="Low complexity" evidence="13">
    <location>
        <begin position="130"/>
        <end position="144"/>
    </location>
</feature>
<dbReference type="PANTHER" id="PTHR13372">
    <property type="entry name" value="GEMININ"/>
    <property type="match status" value="1"/>
</dbReference>
<evidence type="ECO:0000256" key="11">
    <source>
        <dbReference type="ARBA" id="ARBA00045253"/>
    </source>
</evidence>
<dbReference type="EMBL" id="JAGFMF010011570">
    <property type="protein sequence ID" value="KAG8520361.1"/>
    <property type="molecule type" value="Genomic_DNA"/>
</dbReference>
<evidence type="ECO:0000256" key="12">
    <source>
        <dbReference type="SAM" id="Coils"/>
    </source>
</evidence>
<evidence type="ECO:0000313" key="14">
    <source>
        <dbReference type="EMBL" id="KAG8520361.1"/>
    </source>
</evidence>
<sequence>EAPSSRAPARTSLPDDNQDLGSNSRYTYRAGAGKAGAEAKGVAEAKGGSTSDWSDFGPTLRPKVTWPSGAGERRQAAFTAARSSHSSRRRDERALITLLARGTADPAPASASRSERFHSVGGDGSRRPEAAYSGDSSRAAAGSGCIMNPNMKQKQEGTQEYVKNSPVPRRTLKMIQPSAAGSLVGRENELGKGMSKRKHWNNQLIAKTSDSGAVVPEQSENKDLGGVTQEAFDLMITENPSSQYWKEVAEKRRKALYEALKENEKLHKEIEQKDNEIALLKMENRELAEVAQHVQYMAEVIERLSDQPLADFESPDSQEFDSEEETGEDSEVEDSETGACAEEVVSPSPETK</sequence>
<evidence type="ECO:0000256" key="8">
    <source>
        <dbReference type="ARBA" id="ARBA00023306"/>
    </source>
</evidence>
<dbReference type="SUPFAM" id="SSF111469">
    <property type="entry name" value="Geminin coiled-coil domain"/>
    <property type="match status" value="1"/>
</dbReference>